<reference evidence="5" key="1">
    <citation type="journal article" date="2006" name="PLoS Biol.">
        <title>Macronuclear genome sequence of the ciliate Tetrahymena thermophila, a model eukaryote.</title>
        <authorList>
            <person name="Eisen J.A."/>
            <person name="Coyne R.S."/>
            <person name="Wu M."/>
            <person name="Wu D."/>
            <person name="Thiagarajan M."/>
            <person name="Wortman J.R."/>
            <person name="Badger J.H."/>
            <person name="Ren Q."/>
            <person name="Amedeo P."/>
            <person name="Jones K.M."/>
            <person name="Tallon L.J."/>
            <person name="Delcher A.L."/>
            <person name="Salzberg S.L."/>
            <person name="Silva J.C."/>
            <person name="Haas B.J."/>
            <person name="Majoros W.H."/>
            <person name="Farzad M."/>
            <person name="Carlton J.M."/>
            <person name="Smith R.K. Jr."/>
            <person name="Garg J."/>
            <person name="Pearlman R.E."/>
            <person name="Karrer K.M."/>
            <person name="Sun L."/>
            <person name="Manning G."/>
            <person name="Elde N.C."/>
            <person name="Turkewitz A.P."/>
            <person name="Asai D.J."/>
            <person name="Wilkes D.E."/>
            <person name="Wang Y."/>
            <person name="Cai H."/>
            <person name="Collins K."/>
            <person name="Stewart B.A."/>
            <person name="Lee S.R."/>
            <person name="Wilamowska K."/>
            <person name="Weinberg Z."/>
            <person name="Ruzzo W.L."/>
            <person name="Wloga D."/>
            <person name="Gaertig J."/>
            <person name="Frankel J."/>
            <person name="Tsao C.-C."/>
            <person name="Gorovsky M.A."/>
            <person name="Keeling P.J."/>
            <person name="Waller R.F."/>
            <person name="Patron N.J."/>
            <person name="Cherry J.M."/>
            <person name="Stover N.A."/>
            <person name="Krieger C.J."/>
            <person name="del Toro C."/>
            <person name="Ryder H.F."/>
            <person name="Williamson S.C."/>
            <person name="Barbeau R.A."/>
            <person name="Hamilton E.P."/>
            <person name="Orias E."/>
        </authorList>
    </citation>
    <scope>NUCLEOTIDE SEQUENCE [LARGE SCALE GENOMIC DNA]</scope>
    <source>
        <strain evidence="5">SB210</strain>
    </source>
</reference>
<dbReference type="GO" id="GO:0003254">
    <property type="term" value="P:regulation of membrane depolarization"/>
    <property type="evidence" value="ECO:0007669"/>
    <property type="project" value="TreeGrafter"/>
</dbReference>
<dbReference type="SUPFAM" id="SSF51206">
    <property type="entry name" value="cAMP-binding domain-like"/>
    <property type="match status" value="1"/>
</dbReference>
<keyword evidence="2" id="KW-1133">Transmembrane helix</keyword>
<keyword evidence="5" id="KW-1185">Reference proteome</keyword>
<dbReference type="GO" id="GO:0005249">
    <property type="term" value="F:voltage-gated potassium channel activity"/>
    <property type="evidence" value="ECO:0007669"/>
    <property type="project" value="TreeGrafter"/>
</dbReference>
<dbReference type="InParanoid" id="Q23GD2"/>
<dbReference type="Gene3D" id="1.10.287.70">
    <property type="match status" value="1"/>
</dbReference>
<evidence type="ECO:0000313" key="4">
    <source>
        <dbReference type="EMBL" id="EAR95328.2"/>
    </source>
</evidence>
<evidence type="ECO:0000256" key="1">
    <source>
        <dbReference type="SAM" id="MobiDB-lite"/>
    </source>
</evidence>
<feature type="transmembrane region" description="Helical" evidence="2">
    <location>
        <begin position="444"/>
        <end position="463"/>
    </location>
</feature>
<feature type="transmembrane region" description="Helical" evidence="2">
    <location>
        <begin position="475"/>
        <end position="492"/>
    </location>
</feature>
<gene>
    <name evidence="4" type="ORF">TTHERM_00074340</name>
</gene>
<sequence length="1039" mass="122262">MIQRQSVEQMLGPQANFQKVELVFSNDDLGIKFQSDLNQLEGKDQDYLNSQIHQDKFKATQIQLDNTTFFNKTMEQSIANLQLQKLMTNNLFNNSDTDQLKSLTQRAQNNDEQTSSNILYNLEQKKHSMTQSLIRNKEKEQTQIPKQQHDEYIQSPIINKQKQNNQFSCEKQKMKARNDEILKKNFMMNSKKNIMYFLQKLTPFGRNRYFKSKRIVKIIGDKSYVIQKNAFTEGEHSIKSLFCRTVAKIIQLLNSRSLLINPINQFYLAILSVFSCFNVVFYIILSIYLVFIQSQELEINYQRSVCILWLLEIILHLNTQIFDSSKLITNRIQIFSIYIKKRAIFDFIPLIILLNSGSSLEGQKIYLIFSFIKLKNTLSDLESIQKTLKIFFQKQHILMLFELIFNIFIFSHLIACFWYLIGQIEINLLNLNKTWYSHLDSDDLTWWNIYLDSFNWSITVLVTGQNTVSSPLQRLFANFIMMFAVLFFGYILNQIHEIINLYQQDSKQLSECNTKINNYMNKIKTSSLIQMKANIQLENFHQYFQNKNSEEAQSILKQISPETYKTIKIEYLQNILKKIDFLNQNFSKQTLFELAETIQEDFYGMGQTIISQREQSQASLIYVVEGELQVFQHFQKNEQNQIPIQILKNGDLFGKYNFFSGQIGQISVKTKIPTKIIKINRDKFIEIVKNKEGDYEVFCDLKDRITLSENYELIGENCIFCQSNFHLQIECPVIHLPKKLIYYTSKFAQNVEQSRQTQERKKNKQNPLYSFKQNKMIAKKFIRNFRIQLKENNDMKRNINLCLLYNLSSEDISSEENDNMSASAKESSFQEESKDDNQKLQQRLSSKRISSNVQENANHKTQNIIPTSQQQMDTMIIDSLLNNVEEFKIISQKSAQTIQYSSKYQLGTQSQKNRLSTSQFLIEDEISNKKNTNVLLPNSTSFFNNLDPEFKSEAPLTTSLGTKYTKQQTSIAEFSNGRTKSLDRNENEKAQQYDLDLNSISKYLKAKKSVFFSQQDNNSDFDKYQRYQKKLYYQHRYKL</sequence>
<dbReference type="Proteomes" id="UP000009168">
    <property type="component" value="Unassembled WGS sequence"/>
</dbReference>
<name>Q23GD2_TETTS</name>
<dbReference type="Pfam" id="PF00027">
    <property type="entry name" value="cNMP_binding"/>
    <property type="match status" value="1"/>
</dbReference>
<organism evidence="4 5">
    <name type="scientific">Tetrahymena thermophila (strain SB210)</name>
    <dbReference type="NCBI Taxonomy" id="312017"/>
    <lineage>
        <taxon>Eukaryota</taxon>
        <taxon>Sar</taxon>
        <taxon>Alveolata</taxon>
        <taxon>Ciliophora</taxon>
        <taxon>Intramacronucleata</taxon>
        <taxon>Oligohymenophorea</taxon>
        <taxon>Hymenostomatida</taxon>
        <taxon>Tetrahymenina</taxon>
        <taxon>Tetrahymenidae</taxon>
        <taxon>Tetrahymena</taxon>
    </lineage>
</organism>
<feature type="compositionally biased region" description="Polar residues" evidence="1">
    <location>
        <begin position="839"/>
        <end position="867"/>
    </location>
</feature>
<dbReference type="AlphaFoldDB" id="Q23GD2"/>
<dbReference type="CDD" id="cd00038">
    <property type="entry name" value="CAP_ED"/>
    <property type="match status" value="1"/>
</dbReference>
<proteinExistence type="predicted"/>
<accession>Q23GD2</accession>
<feature type="transmembrane region" description="Helical" evidence="2">
    <location>
        <begin position="266"/>
        <end position="291"/>
    </location>
</feature>
<evidence type="ECO:0000259" key="3">
    <source>
        <dbReference type="PROSITE" id="PS50042"/>
    </source>
</evidence>
<dbReference type="Gene3D" id="2.60.120.10">
    <property type="entry name" value="Jelly Rolls"/>
    <property type="match status" value="1"/>
</dbReference>
<dbReference type="InterPro" id="IPR018490">
    <property type="entry name" value="cNMP-bd_dom_sf"/>
</dbReference>
<dbReference type="GeneID" id="7842821"/>
<dbReference type="HOGENOM" id="CLU_289785_0_0_1"/>
<keyword evidence="2" id="KW-0812">Transmembrane</keyword>
<dbReference type="KEGG" id="tet:TTHERM_00074340"/>
<dbReference type="GO" id="GO:0035725">
    <property type="term" value="P:sodium ion transmembrane transport"/>
    <property type="evidence" value="ECO:0007669"/>
    <property type="project" value="TreeGrafter"/>
</dbReference>
<evidence type="ECO:0000313" key="5">
    <source>
        <dbReference type="Proteomes" id="UP000009168"/>
    </source>
</evidence>
<evidence type="ECO:0000256" key="2">
    <source>
        <dbReference type="SAM" id="Phobius"/>
    </source>
</evidence>
<dbReference type="GO" id="GO:0098855">
    <property type="term" value="C:HCN channel complex"/>
    <property type="evidence" value="ECO:0007669"/>
    <property type="project" value="TreeGrafter"/>
</dbReference>
<keyword evidence="2" id="KW-0472">Membrane</keyword>
<dbReference type="eggNOG" id="KOG0498">
    <property type="taxonomic scope" value="Eukaryota"/>
</dbReference>
<feature type="region of interest" description="Disordered" evidence="1">
    <location>
        <begin position="815"/>
        <end position="867"/>
    </location>
</feature>
<protein>
    <submittedName>
        <fullName evidence="4">Cyclic nucleotide-binding domain protein</fullName>
    </submittedName>
</protein>
<feature type="domain" description="Cyclic nucleotide-binding" evidence="3">
    <location>
        <begin position="582"/>
        <end position="688"/>
    </location>
</feature>
<dbReference type="SMART" id="SM00100">
    <property type="entry name" value="cNMP"/>
    <property type="match status" value="1"/>
</dbReference>
<dbReference type="PANTHER" id="PTHR45689:SF5">
    <property type="entry name" value="I[[H]] CHANNEL, ISOFORM E"/>
    <property type="match status" value="1"/>
</dbReference>
<dbReference type="OrthoDB" id="196547at2759"/>
<dbReference type="SUPFAM" id="SSF81324">
    <property type="entry name" value="Voltage-gated potassium channels"/>
    <property type="match status" value="1"/>
</dbReference>
<dbReference type="RefSeq" id="XP_001015573.2">
    <property type="nucleotide sequence ID" value="XM_001015573.2"/>
</dbReference>
<dbReference type="EMBL" id="GG662704">
    <property type="protein sequence ID" value="EAR95328.2"/>
    <property type="molecule type" value="Genomic_DNA"/>
</dbReference>
<dbReference type="InterPro" id="IPR051413">
    <property type="entry name" value="K/Na_HCN_channel"/>
</dbReference>
<dbReference type="InterPro" id="IPR014710">
    <property type="entry name" value="RmlC-like_jellyroll"/>
</dbReference>
<dbReference type="InterPro" id="IPR000595">
    <property type="entry name" value="cNMP-bd_dom"/>
</dbReference>
<feature type="transmembrane region" description="Helical" evidence="2">
    <location>
        <begin position="397"/>
        <end position="421"/>
    </location>
</feature>
<dbReference type="PANTHER" id="PTHR45689">
    <property type="entry name" value="I[[H]] CHANNEL, ISOFORM E"/>
    <property type="match status" value="1"/>
</dbReference>
<dbReference type="PROSITE" id="PS50042">
    <property type="entry name" value="CNMP_BINDING_3"/>
    <property type="match status" value="1"/>
</dbReference>